<name>A0A9Q9BE53_TREDN</name>
<evidence type="ECO:0000256" key="12">
    <source>
        <dbReference type="ARBA" id="ARBA00048418"/>
    </source>
</evidence>
<dbReference type="NCBIfam" id="TIGR04074">
    <property type="entry name" value="bacter_Hen1"/>
    <property type="match status" value="1"/>
</dbReference>
<feature type="region of interest" description="Disordered" evidence="13">
    <location>
        <begin position="249"/>
        <end position="270"/>
    </location>
</feature>
<dbReference type="PANTHER" id="PTHR21404">
    <property type="entry name" value="HEN1"/>
    <property type="match status" value="1"/>
</dbReference>
<feature type="domain" description="Hen1 N-terminal" evidence="14">
    <location>
        <begin position="1"/>
        <end position="243"/>
    </location>
</feature>
<keyword evidence="10" id="KW-0943">RNA-mediated gene silencing</keyword>
<evidence type="ECO:0000256" key="2">
    <source>
        <dbReference type="ARBA" id="ARBA00009026"/>
    </source>
</evidence>
<accession>A0A9Q9BE53</accession>
<gene>
    <name evidence="15" type="ORF">E4N86_00930</name>
</gene>
<dbReference type="Gene3D" id="3.40.50.150">
    <property type="entry name" value="Vaccinia Virus protein VP39"/>
    <property type="match status" value="1"/>
</dbReference>
<proteinExistence type="inferred from homology"/>
<dbReference type="InterPro" id="IPR026610">
    <property type="entry name" value="Hen1"/>
</dbReference>
<dbReference type="GO" id="GO:0046872">
    <property type="term" value="F:metal ion binding"/>
    <property type="evidence" value="ECO:0007669"/>
    <property type="project" value="UniProtKB-KW"/>
</dbReference>
<evidence type="ECO:0000313" key="15">
    <source>
        <dbReference type="EMBL" id="UTC99346.1"/>
    </source>
</evidence>
<dbReference type="Proteomes" id="UP001056981">
    <property type="component" value="Chromosome"/>
</dbReference>
<keyword evidence="9" id="KW-0694">RNA-binding</keyword>
<protein>
    <recommendedName>
        <fullName evidence="3">Small RNA 2'-O-methyltransferase</fullName>
        <ecNumber evidence="11">2.1.1.386</ecNumber>
    </recommendedName>
</protein>
<evidence type="ECO:0000256" key="1">
    <source>
        <dbReference type="ARBA" id="ARBA00001946"/>
    </source>
</evidence>
<sequence>MLLTISAEGNNSNILSFLLHKHPDKLQTAELSVGKAHVFYPEYSQEKTTAALLLEIDPVGMVRNAKNFTGKEFLLGQYVNDRPYVASSFMSSAISKVFSSALNGNCKEHPEYVEEALSLTAKISVLPAPRGGELLIKNLFEPLCYSIEAERHILDTKFTDWGYGKYFTLILKNKLALKDLLSHLYVLIPVLDNEKHYFITQDEVDKLLQKGKGWLENHPSKDLIVSRYLINIKSLVRSAFNILAEEENAAQSETEEESDSPLQKEKKERLHDQRLNAVTEKLKMSGAKSVIDLGCGDGKLIRLLLKEKQFEKIAGMDVSYSELTKCKERLHWEDMPPKQKEKLSLFQSSLMYRDKRFSGFEAAAVVEVIEHMDENRLPAFEKAVFKFARPSTVVLTTPNSEYNVQYENLANGKMRHTDHRFEWTRKEFETWAKRVADENNYSVEFFPVGEEEKNIGAPSQMAVFKYAD</sequence>
<organism evidence="15 16">
    <name type="scientific">Treponema denticola</name>
    <dbReference type="NCBI Taxonomy" id="158"/>
    <lineage>
        <taxon>Bacteria</taxon>
        <taxon>Pseudomonadati</taxon>
        <taxon>Spirochaetota</taxon>
        <taxon>Spirochaetia</taxon>
        <taxon>Spirochaetales</taxon>
        <taxon>Treponemataceae</taxon>
        <taxon>Treponema</taxon>
    </lineage>
</organism>
<dbReference type="SUPFAM" id="SSF53335">
    <property type="entry name" value="S-adenosyl-L-methionine-dependent methyltransferases"/>
    <property type="match status" value="1"/>
</dbReference>
<comment type="similarity">
    <text evidence="2">Belongs to the methyltransferase superfamily. HEN1 family.</text>
</comment>
<dbReference type="EMBL" id="CP051635">
    <property type="protein sequence ID" value="UTC99346.1"/>
    <property type="molecule type" value="Genomic_DNA"/>
</dbReference>
<dbReference type="GO" id="GO:0090486">
    <property type="term" value="F:small RNA 2'-O-methyltransferase activity"/>
    <property type="evidence" value="ECO:0007669"/>
    <property type="project" value="UniProtKB-EC"/>
</dbReference>
<dbReference type="GO" id="GO:0001510">
    <property type="term" value="P:RNA methylation"/>
    <property type="evidence" value="ECO:0007669"/>
    <property type="project" value="InterPro"/>
</dbReference>
<keyword evidence="4" id="KW-0489">Methyltransferase</keyword>
<evidence type="ECO:0000256" key="8">
    <source>
        <dbReference type="ARBA" id="ARBA00022842"/>
    </source>
</evidence>
<keyword evidence="6" id="KW-0949">S-adenosyl-L-methionine</keyword>
<comment type="cofactor">
    <cofactor evidence="1">
        <name>Mg(2+)</name>
        <dbReference type="ChEBI" id="CHEBI:18420"/>
    </cofactor>
</comment>
<evidence type="ECO:0000259" key="14">
    <source>
        <dbReference type="Pfam" id="PF12623"/>
    </source>
</evidence>
<dbReference type="GO" id="GO:0031047">
    <property type="term" value="P:regulatory ncRNA-mediated gene silencing"/>
    <property type="evidence" value="ECO:0007669"/>
    <property type="project" value="UniProtKB-KW"/>
</dbReference>
<dbReference type="Pfam" id="PF12623">
    <property type="entry name" value="Hen1_L"/>
    <property type="match status" value="1"/>
</dbReference>
<dbReference type="RefSeq" id="WP_253716768.1">
    <property type="nucleotide sequence ID" value="NZ_CP051522.1"/>
</dbReference>
<evidence type="ECO:0000256" key="3">
    <source>
        <dbReference type="ARBA" id="ARBA00021330"/>
    </source>
</evidence>
<dbReference type="EC" id="2.1.1.386" evidence="11"/>
<comment type="catalytic activity">
    <reaction evidence="12">
        <text>small RNA 3'-end nucleotide + S-adenosyl-L-methionine = small RNA 3'-end 2'-O-methylnucleotide + S-adenosyl-L-homocysteine + H(+)</text>
        <dbReference type="Rhea" id="RHEA:37887"/>
        <dbReference type="Rhea" id="RHEA-COMP:10415"/>
        <dbReference type="Rhea" id="RHEA-COMP:10416"/>
        <dbReference type="ChEBI" id="CHEBI:15378"/>
        <dbReference type="ChEBI" id="CHEBI:57856"/>
        <dbReference type="ChEBI" id="CHEBI:59789"/>
        <dbReference type="ChEBI" id="CHEBI:74896"/>
        <dbReference type="ChEBI" id="CHEBI:74898"/>
        <dbReference type="EC" id="2.1.1.386"/>
    </reaction>
</comment>
<evidence type="ECO:0000256" key="10">
    <source>
        <dbReference type="ARBA" id="ARBA00023158"/>
    </source>
</evidence>
<dbReference type="InterPro" id="IPR029063">
    <property type="entry name" value="SAM-dependent_MTases_sf"/>
</dbReference>
<keyword evidence="8" id="KW-0460">Magnesium</keyword>
<keyword evidence="5" id="KW-0808">Transferase</keyword>
<dbReference type="GO" id="GO:0003723">
    <property type="term" value="F:RNA binding"/>
    <property type="evidence" value="ECO:0007669"/>
    <property type="project" value="UniProtKB-KW"/>
</dbReference>
<reference evidence="15" key="1">
    <citation type="submission" date="2020-04" db="EMBL/GenBank/DDBJ databases">
        <title>Comparative genomics of oral phylogroup-2 Treponema strains.</title>
        <authorList>
            <person name="Zeng H."/>
            <person name="Chan Y.K."/>
            <person name="Watt R.M."/>
        </authorList>
    </citation>
    <scope>NUCLEOTIDE SEQUENCE</scope>
    <source>
        <strain evidence="15">OMZ 905</strain>
    </source>
</reference>
<dbReference type="PANTHER" id="PTHR21404:SF3">
    <property type="entry name" value="SMALL RNA 2'-O-METHYLTRANSFERASE"/>
    <property type="match status" value="1"/>
</dbReference>
<evidence type="ECO:0000256" key="13">
    <source>
        <dbReference type="SAM" id="MobiDB-lite"/>
    </source>
</evidence>
<keyword evidence="7" id="KW-0479">Metal-binding</keyword>
<dbReference type="Gene3D" id="3.30.1610.20">
    <property type="entry name" value="Hen1, N-terminal domain"/>
    <property type="match status" value="1"/>
</dbReference>
<dbReference type="InterPro" id="IPR024026">
    <property type="entry name" value="3'-RNA_MeTfrase_Hen1_bac"/>
</dbReference>
<dbReference type="InterPro" id="IPR038546">
    <property type="entry name" value="Hen1_N_sf"/>
</dbReference>
<evidence type="ECO:0000256" key="7">
    <source>
        <dbReference type="ARBA" id="ARBA00022723"/>
    </source>
</evidence>
<evidence type="ECO:0000256" key="9">
    <source>
        <dbReference type="ARBA" id="ARBA00022884"/>
    </source>
</evidence>
<feature type="compositionally biased region" description="Acidic residues" evidence="13">
    <location>
        <begin position="249"/>
        <end position="259"/>
    </location>
</feature>
<evidence type="ECO:0000313" key="16">
    <source>
        <dbReference type="Proteomes" id="UP001056981"/>
    </source>
</evidence>
<evidence type="ECO:0000256" key="6">
    <source>
        <dbReference type="ARBA" id="ARBA00022691"/>
    </source>
</evidence>
<evidence type="ECO:0000256" key="4">
    <source>
        <dbReference type="ARBA" id="ARBA00022603"/>
    </source>
</evidence>
<dbReference type="Pfam" id="PF13489">
    <property type="entry name" value="Methyltransf_23"/>
    <property type="match status" value="1"/>
</dbReference>
<evidence type="ECO:0000256" key="11">
    <source>
        <dbReference type="ARBA" id="ARBA00035025"/>
    </source>
</evidence>
<dbReference type="InterPro" id="IPR024740">
    <property type="entry name" value="Hen1_N"/>
</dbReference>
<dbReference type="AlphaFoldDB" id="A0A9Q9BE53"/>
<evidence type="ECO:0000256" key="5">
    <source>
        <dbReference type="ARBA" id="ARBA00022679"/>
    </source>
</evidence>